<name>A0AA35WVF3_GEOBA</name>
<dbReference type="InterPro" id="IPR029058">
    <property type="entry name" value="AB_hydrolase_fold"/>
</dbReference>
<proteinExistence type="predicted"/>
<protein>
    <submittedName>
        <fullName evidence="1">Uncharacterized protein</fullName>
    </submittedName>
</protein>
<feature type="non-terminal residue" evidence="1">
    <location>
        <position position="150"/>
    </location>
</feature>
<evidence type="ECO:0000313" key="1">
    <source>
        <dbReference type="EMBL" id="CAI8028017.1"/>
    </source>
</evidence>
<keyword evidence="2" id="KW-1185">Reference proteome</keyword>
<comment type="caution">
    <text evidence="1">The sequence shown here is derived from an EMBL/GenBank/DDBJ whole genome shotgun (WGS) entry which is preliminary data.</text>
</comment>
<dbReference type="Gene3D" id="3.40.50.1820">
    <property type="entry name" value="alpha/beta hydrolase"/>
    <property type="match status" value="1"/>
</dbReference>
<accession>A0AA35WVF3</accession>
<evidence type="ECO:0000313" key="2">
    <source>
        <dbReference type="Proteomes" id="UP001174909"/>
    </source>
</evidence>
<reference evidence="1" key="1">
    <citation type="submission" date="2023-03" db="EMBL/GenBank/DDBJ databases">
        <authorList>
            <person name="Steffen K."/>
            <person name="Cardenas P."/>
        </authorList>
    </citation>
    <scope>NUCLEOTIDE SEQUENCE</scope>
</reference>
<sequence>MSNETAQTLHGTTPLTVEGDLAAQMVEVLDGYVSRAVANSVEGREGLWNRDYSSHNAYTESVEPNRARLQKRIGCLDPRLPIEELTYIATTKTAARLTEDENYTVSRVRWQVFEEVEGEGLLLEPKQNVPITAQIVALPDADWTPETIAG</sequence>
<dbReference type="Proteomes" id="UP001174909">
    <property type="component" value="Unassembled WGS sequence"/>
</dbReference>
<dbReference type="EMBL" id="CASHTH010002314">
    <property type="protein sequence ID" value="CAI8028017.1"/>
    <property type="molecule type" value="Genomic_DNA"/>
</dbReference>
<organism evidence="1 2">
    <name type="scientific">Geodia barretti</name>
    <name type="common">Barrett's horny sponge</name>
    <dbReference type="NCBI Taxonomy" id="519541"/>
    <lineage>
        <taxon>Eukaryota</taxon>
        <taxon>Metazoa</taxon>
        <taxon>Porifera</taxon>
        <taxon>Demospongiae</taxon>
        <taxon>Heteroscleromorpha</taxon>
        <taxon>Tetractinellida</taxon>
        <taxon>Astrophorina</taxon>
        <taxon>Geodiidae</taxon>
        <taxon>Geodia</taxon>
    </lineage>
</organism>
<dbReference type="AlphaFoldDB" id="A0AA35WVF3"/>
<gene>
    <name evidence="1" type="ORF">GBAR_LOCUS15970</name>
</gene>